<dbReference type="AlphaFoldDB" id="B6TZ61"/>
<evidence type="ECO:0000313" key="2">
    <source>
        <dbReference type="EMBL" id="ACG42394.1"/>
    </source>
</evidence>
<evidence type="ECO:0000259" key="1">
    <source>
        <dbReference type="Pfam" id="PF00646"/>
    </source>
</evidence>
<dbReference type="InterPro" id="IPR036047">
    <property type="entry name" value="F-box-like_dom_sf"/>
</dbReference>
<accession>B6TZ61</accession>
<reference evidence="4" key="2">
    <citation type="submission" date="2015-12" db="EMBL/GenBank/DDBJ databases">
        <title>Update maize B73 reference genome by single molecule sequencing technologies.</title>
        <authorList>
            <consortium name="Maize Genome Sequencing Project"/>
            <person name="Ware D."/>
        </authorList>
    </citation>
    <scope>NUCLEOTIDE SEQUENCE [LARGE SCALE GENOMIC DNA]</scope>
    <source>
        <strain evidence="4">cv. B73</strain>
    </source>
</reference>
<dbReference type="Proteomes" id="UP000007305">
    <property type="component" value="Chromosome 1"/>
</dbReference>
<dbReference type="Gramene" id="Zm00001eb050830_T001">
    <property type="protein sequence ID" value="Zm00001eb050830_P001"/>
    <property type="gene ID" value="Zm00001eb050830"/>
</dbReference>
<dbReference type="SUPFAM" id="SSF81383">
    <property type="entry name" value="F-box domain"/>
    <property type="match status" value="1"/>
</dbReference>
<name>B6TZ61_MAIZE</name>
<feature type="domain" description="F-box" evidence="1">
    <location>
        <begin position="12"/>
        <end position="39"/>
    </location>
</feature>
<protein>
    <recommendedName>
        <fullName evidence="1">F-box domain-containing protein</fullName>
    </recommendedName>
</protein>
<sequence length="99" mass="10771">MDHRDLQGVALLPDGVLADVLCRVRTRGLAACRCVCKAWLVVSSTTATCCGRISSLCRSPPFVGRWALFINFQSSRVLRAPLARPYMATSRVGSSAPKF</sequence>
<keyword evidence="4" id="KW-1185">Reference proteome</keyword>
<dbReference type="InterPro" id="IPR001810">
    <property type="entry name" value="F-box_dom"/>
</dbReference>
<proteinExistence type="evidence at transcript level"/>
<dbReference type="EnsemblPlants" id="Zm00001eb050830_T001">
    <property type="protein sequence ID" value="Zm00001eb050830_P001"/>
    <property type="gene ID" value="Zm00001eb050830"/>
</dbReference>
<evidence type="ECO:0000313" key="4">
    <source>
        <dbReference type="Proteomes" id="UP000007305"/>
    </source>
</evidence>
<reference evidence="2" key="1">
    <citation type="journal article" date="2009" name="Plant Mol. Biol.">
        <title>Insights into corn genes derived from large-scale cDNA sequencing.</title>
        <authorList>
            <person name="Alexandrov N.N."/>
            <person name="Brover V.V."/>
            <person name="Freidin S."/>
            <person name="Troukhan M.E."/>
            <person name="Tatarinova T.V."/>
            <person name="Zhang H."/>
            <person name="Swaller T.J."/>
            <person name="Lu Y.P."/>
            <person name="Bouck J."/>
            <person name="Flavell R.B."/>
            <person name="Feldmann K.A."/>
        </authorList>
    </citation>
    <scope>NUCLEOTIDE SEQUENCE</scope>
</reference>
<evidence type="ECO:0000313" key="3">
    <source>
        <dbReference type="EnsemblPlants" id="Zm00001eb050830_P001"/>
    </source>
</evidence>
<reference evidence="3" key="4">
    <citation type="submission" date="2021-05" db="UniProtKB">
        <authorList>
            <consortium name="EnsemblPlants"/>
        </authorList>
    </citation>
    <scope>IDENTIFICATION</scope>
    <source>
        <strain evidence="3">cv. B73</strain>
    </source>
</reference>
<reference evidence="3" key="3">
    <citation type="submission" date="2019-07" db="EMBL/GenBank/DDBJ databases">
        <authorList>
            <person name="Seetharam A."/>
            <person name="Woodhouse M."/>
            <person name="Cannon E."/>
        </authorList>
    </citation>
    <scope>NUCLEOTIDE SEQUENCE [LARGE SCALE GENOMIC DNA]</scope>
    <source>
        <strain evidence="3">cv. B73</strain>
    </source>
</reference>
<organism evidence="2">
    <name type="scientific">Zea mays</name>
    <name type="common">Maize</name>
    <dbReference type="NCBI Taxonomy" id="4577"/>
    <lineage>
        <taxon>Eukaryota</taxon>
        <taxon>Viridiplantae</taxon>
        <taxon>Streptophyta</taxon>
        <taxon>Embryophyta</taxon>
        <taxon>Tracheophyta</taxon>
        <taxon>Spermatophyta</taxon>
        <taxon>Magnoliopsida</taxon>
        <taxon>Liliopsida</taxon>
        <taxon>Poales</taxon>
        <taxon>Poaceae</taxon>
        <taxon>PACMAD clade</taxon>
        <taxon>Panicoideae</taxon>
        <taxon>Andropogonodae</taxon>
        <taxon>Andropogoneae</taxon>
        <taxon>Tripsacinae</taxon>
        <taxon>Zea</taxon>
    </lineage>
</organism>
<dbReference type="Pfam" id="PF00646">
    <property type="entry name" value="F-box"/>
    <property type="match status" value="1"/>
</dbReference>
<dbReference type="EMBL" id="EU970276">
    <property type="protein sequence ID" value="ACG42394.1"/>
    <property type="molecule type" value="mRNA"/>
</dbReference>